<organism evidence="7 8">
    <name type="scientific">Chelydra serpentina</name>
    <name type="common">Snapping turtle</name>
    <name type="synonym">Testudo serpentina</name>
    <dbReference type="NCBI Taxonomy" id="8475"/>
    <lineage>
        <taxon>Eukaryota</taxon>
        <taxon>Metazoa</taxon>
        <taxon>Chordata</taxon>
        <taxon>Craniata</taxon>
        <taxon>Vertebrata</taxon>
        <taxon>Euteleostomi</taxon>
        <taxon>Archelosauria</taxon>
        <taxon>Testudinata</taxon>
        <taxon>Testudines</taxon>
        <taxon>Cryptodira</taxon>
        <taxon>Durocryptodira</taxon>
        <taxon>Americhelydia</taxon>
        <taxon>Chelydroidea</taxon>
        <taxon>Chelydridae</taxon>
        <taxon>Chelydra</taxon>
    </lineage>
</organism>
<feature type="domain" description="FIIND" evidence="6">
    <location>
        <begin position="54"/>
        <end position="151"/>
    </location>
</feature>
<keyword evidence="4" id="KW-0391">Immunity</keyword>
<dbReference type="Proteomes" id="UP000765507">
    <property type="component" value="Unassembled WGS sequence"/>
</dbReference>
<dbReference type="GO" id="GO:0061702">
    <property type="term" value="C:canonical inflammasome complex"/>
    <property type="evidence" value="ECO:0007669"/>
    <property type="project" value="TreeGrafter"/>
</dbReference>
<comment type="caution">
    <text evidence="7">The sequence shown here is derived from an EMBL/GenBank/DDBJ whole genome shotgun (WGS) entry which is preliminary data.</text>
</comment>
<gene>
    <name evidence="7" type="ORF">G0U57_015676</name>
</gene>
<dbReference type="InterPro" id="IPR025307">
    <property type="entry name" value="FIIND_dom"/>
</dbReference>
<dbReference type="PROSITE" id="PS51830">
    <property type="entry name" value="FIIND"/>
    <property type="match status" value="1"/>
</dbReference>
<proteinExistence type="predicted"/>
<evidence type="ECO:0000313" key="8">
    <source>
        <dbReference type="Proteomes" id="UP000765507"/>
    </source>
</evidence>
<evidence type="ECO:0000256" key="5">
    <source>
        <dbReference type="SAM" id="MobiDB-lite"/>
    </source>
</evidence>
<feature type="region of interest" description="Disordered" evidence="5">
    <location>
        <begin position="28"/>
        <end position="72"/>
    </location>
</feature>
<feature type="non-terminal residue" evidence="7">
    <location>
        <position position="151"/>
    </location>
</feature>
<dbReference type="OrthoDB" id="9428560at2759"/>
<dbReference type="EMBL" id="JAHGAV010000492">
    <property type="protein sequence ID" value="KAG6925043.1"/>
    <property type="molecule type" value="Genomic_DNA"/>
</dbReference>
<accession>A0A8T1S912</accession>
<dbReference type="PANTHER" id="PTHR46985">
    <property type="entry name" value="NACHT, LRR AND PYD DOMAINS-CONTAINING PROTEIN 1"/>
    <property type="match status" value="1"/>
</dbReference>
<evidence type="ECO:0000256" key="4">
    <source>
        <dbReference type="ARBA" id="ARBA00022859"/>
    </source>
</evidence>
<dbReference type="Pfam" id="PF13553">
    <property type="entry name" value="FIIND"/>
    <property type="match status" value="1"/>
</dbReference>
<evidence type="ECO:0000256" key="2">
    <source>
        <dbReference type="ARBA" id="ARBA00022490"/>
    </source>
</evidence>
<reference evidence="7 8" key="1">
    <citation type="journal article" date="2020" name="G3 (Bethesda)">
        <title>Draft Genome of the Common Snapping Turtle, Chelydra serpentina, a Model for Phenotypic Plasticity in Reptiles.</title>
        <authorList>
            <person name="Das D."/>
            <person name="Singh S.K."/>
            <person name="Bierstedt J."/>
            <person name="Erickson A."/>
            <person name="Galli G.L.J."/>
            <person name="Crossley D.A. 2nd"/>
            <person name="Rhen T."/>
        </authorList>
    </citation>
    <scope>NUCLEOTIDE SEQUENCE [LARGE SCALE GENOMIC DNA]</scope>
    <source>
        <strain evidence="7">KW</strain>
    </source>
</reference>
<evidence type="ECO:0000256" key="3">
    <source>
        <dbReference type="ARBA" id="ARBA00022588"/>
    </source>
</evidence>
<name>A0A8T1S912_CHESE</name>
<dbReference type="GO" id="GO:0045087">
    <property type="term" value="P:innate immune response"/>
    <property type="evidence" value="ECO:0007669"/>
    <property type="project" value="UniProtKB-KW"/>
</dbReference>
<dbReference type="PANTHER" id="PTHR46985:SF4">
    <property type="entry name" value="CASPASE RECRUITMENT DOMAIN-CONTAINING PROTEIN 8"/>
    <property type="match status" value="1"/>
</dbReference>
<keyword evidence="3" id="KW-0399">Innate immunity</keyword>
<feature type="compositionally biased region" description="Basic and acidic residues" evidence="5">
    <location>
        <begin position="37"/>
        <end position="63"/>
    </location>
</feature>
<protein>
    <submittedName>
        <fullName evidence="7">NLR family pyrin domain containing 1</fullName>
    </submittedName>
</protein>
<evidence type="ECO:0000313" key="7">
    <source>
        <dbReference type="EMBL" id="KAG6925043.1"/>
    </source>
</evidence>
<dbReference type="InterPro" id="IPR051249">
    <property type="entry name" value="NLRP_Inflammasome"/>
</dbReference>
<dbReference type="AlphaFoldDB" id="A0A8T1S912"/>
<sequence>MTLLIIHPSPEIICQQTLLLSAGAAAGAAGETSPSEDPSRDPWGQDKCDLCPREENPPEEIHPETVWGPDENQEMYRVHVPGPGSFRCSETELGFEVRAAVTIQYGYDSWDRHLSTSEKQQWMVAGPLFDIRVEPAGAVAAVHLPHFLCLA</sequence>
<keyword evidence="2" id="KW-0963">Cytoplasm</keyword>
<evidence type="ECO:0000256" key="1">
    <source>
        <dbReference type="ARBA" id="ARBA00004514"/>
    </source>
</evidence>
<keyword evidence="8" id="KW-1185">Reference proteome</keyword>
<comment type="subcellular location">
    <subcellularLocation>
        <location evidence="1">Cytoplasm</location>
        <location evidence="1">Cytosol</location>
    </subcellularLocation>
</comment>
<evidence type="ECO:0000259" key="6">
    <source>
        <dbReference type="PROSITE" id="PS51830"/>
    </source>
</evidence>